<gene>
    <name evidence="2" type="ORF">SAMN04487752_2218</name>
</gene>
<name>A0A1H1ASG4_9LACT</name>
<protein>
    <recommendedName>
        <fullName evidence="4">Scaffolding protein</fullName>
    </recommendedName>
</protein>
<proteinExistence type="predicted"/>
<evidence type="ECO:0008006" key="4">
    <source>
        <dbReference type="Google" id="ProtNLM"/>
    </source>
</evidence>
<dbReference type="Proteomes" id="UP000199481">
    <property type="component" value="Unassembled WGS sequence"/>
</dbReference>
<keyword evidence="3" id="KW-1185">Reference proteome</keyword>
<feature type="compositionally biased region" description="Acidic residues" evidence="1">
    <location>
        <begin position="35"/>
        <end position="69"/>
    </location>
</feature>
<dbReference type="EMBL" id="FNJW01000008">
    <property type="protein sequence ID" value="SDQ42106.1"/>
    <property type="molecule type" value="Genomic_DNA"/>
</dbReference>
<dbReference type="RefSeq" id="WP_089977894.1">
    <property type="nucleotide sequence ID" value="NZ_CP084916.1"/>
</dbReference>
<organism evidence="2 3">
    <name type="scientific">Carnobacterium viridans</name>
    <dbReference type="NCBI Taxonomy" id="174587"/>
    <lineage>
        <taxon>Bacteria</taxon>
        <taxon>Bacillati</taxon>
        <taxon>Bacillota</taxon>
        <taxon>Bacilli</taxon>
        <taxon>Lactobacillales</taxon>
        <taxon>Carnobacteriaceae</taxon>
        <taxon>Carnobacterium</taxon>
    </lineage>
</organism>
<evidence type="ECO:0000313" key="2">
    <source>
        <dbReference type="EMBL" id="SDQ42106.1"/>
    </source>
</evidence>
<feature type="region of interest" description="Disordered" evidence="1">
    <location>
        <begin position="28"/>
        <end position="70"/>
    </location>
</feature>
<accession>A0A1H1ASG4</accession>
<sequence>MKEEEKELTLEELQEQLKELKAENEALKAKLEAPATEEVEEDLETPEETEETPEAVEEVPEEAPEDEDKETALQTRLEALWQREVSIELKSAGLEAFAEFINVEVDDSEALTAKVKELKALLESFEVEETYQPTNHSNTDAYSLAKAKKDPKAMLKARLG</sequence>
<evidence type="ECO:0000256" key="1">
    <source>
        <dbReference type="SAM" id="MobiDB-lite"/>
    </source>
</evidence>
<dbReference type="AlphaFoldDB" id="A0A1H1ASG4"/>
<dbReference type="OrthoDB" id="2862045at2"/>
<evidence type="ECO:0000313" key="3">
    <source>
        <dbReference type="Proteomes" id="UP000199481"/>
    </source>
</evidence>
<reference evidence="3" key="1">
    <citation type="submission" date="2016-10" db="EMBL/GenBank/DDBJ databases">
        <authorList>
            <person name="Varghese N."/>
            <person name="Submissions S."/>
        </authorList>
    </citation>
    <scope>NUCLEOTIDE SEQUENCE [LARGE SCALE GENOMIC DNA]</scope>
    <source>
        <strain evidence="3">MPL-11</strain>
    </source>
</reference>